<dbReference type="Proteomes" id="UP001141552">
    <property type="component" value="Unassembled WGS sequence"/>
</dbReference>
<sequence>MEGIICVLYNMTFCASSKSPKKEEGVVTVGEDGKTEKRVEVALTCLPQCDPATHWNNDHLASSFRRQLWAPHLQIESA</sequence>
<dbReference type="AlphaFoldDB" id="A0A9Q0FGM3"/>
<organism evidence="1 2">
    <name type="scientific">Turnera subulata</name>
    <dbReference type="NCBI Taxonomy" id="218843"/>
    <lineage>
        <taxon>Eukaryota</taxon>
        <taxon>Viridiplantae</taxon>
        <taxon>Streptophyta</taxon>
        <taxon>Embryophyta</taxon>
        <taxon>Tracheophyta</taxon>
        <taxon>Spermatophyta</taxon>
        <taxon>Magnoliopsida</taxon>
        <taxon>eudicotyledons</taxon>
        <taxon>Gunneridae</taxon>
        <taxon>Pentapetalae</taxon>
        <taxon>rosids</taxon>
        <taxon>fabids</taxon>
        <taxon>Malpighiales</taxon>
        <taxon>Passifloraceae</taxon>
        <taxon>Turnera</taxon>
    </lineage>
</organism>
<reference evidence="1" key="1">
    <citation type="submission" date="2022-02" db="EMBL/GenBank/DDBJ databases">
        <authorList>
            <person name="Henning P.M."/>
            <person name="McCubbin A.G."/>
            <person name="Shore J.S."/>
        </authorList>
    </citation>
    <scope>NUCLEOTIDE SEQUENCE</scope>
    <source>
        <strain evidence="1">F60SS</strain>
        <tissue evidence="1">Leaves</tissue>
    </source>
</reference>
<reference evidence="1" key="2">
    <citation type="journal article" date="2023" name="Plants (Basel)">
        <title>Annotation of the Turnera subulata (Passifloraceae) Draft Genome Reveals the S-Locus Evolved after the Divergence of Turneroideae from Passifloroideae in a Stepwise Manner.</title>
        <authorList>
            <person name="Henning P.M."/>
            <person name="Roalson E.H."/>
            <person name="Mir W."/>
            <person name="McCubbin A.G."/>
            <person name="Shore J.S."/>
        </authorList>
    </citation>
    <scope>NUCLEOTIDE SEQUENCE</scope>
    <source>
        <strain evidence="1">F60SS</strain>
    </source>
</reference>
<dbReference type="EMBL" id="JAKUCV010005474">
    <property type="protein sequence ID" value="KAJ4830997.1"/>
    <property type="molecule type" value="Genomic_DNA"/>
</dbReference>
<proteinExistence type="predicted"/>
<accession>A0A9Q0FGM3</accession>
<gene>
    <name evidence="1" type="ORF">Tsubulata_036323</name>
</gene>
<dbReference type="OrthoDB" id="421993at2759"/>
<keyword evidence="2" id="KW-1185">Reference proteome</keyword>
<name>A0A9Q0FGM3_9ROSI</name>
<comment type="caution">
    <text evidence="1">The sequence shown here is derived from an EMBL/GenBank/DDBJ whole genome shotgun (WGS) entry which is preliminary data.</text>
</comment>
<protein>
    <submittedName>
        <fullName evidence="1">Uncharacterized protein</fullName>
    </submittedName>
</protein>
<evidence type="ECO:0000313" key="2">
    <source>
        <dbReference type="Proteomes" id="UP001141552"/>
    </source>
</evidence>
<evidence type="ECO:0000313" key="1">
    <source>
        <dbReference type="EMBL" id="KAJ4830997.1"/>
    </source>
</evidence>